<evidence type="ECO:0000313" key="8">
    <source>
        <dbReference type="Proteomes" id="UP000185491"/>
    </source>
</evidence>
<feature type="transmembrane region" description="Helical" evidence="5">
    <location>
        <begin position="62"/>
        <end position="80"/>
    </location>
</feature>
<evidence type="ECO:0000256" key="1">
    <source>
        <dbReference type="ARBA" id="ARBA00004141"/>
    </source>
</evidence>
<feature type="domain" description="ABC-2 type transporter transmembrane" evidence="6">
    <location>
        <begin position="55"/>
        <end position="226"/>
    </location>
</feature>
<feature type="transmembrane region" description="Helical" evidence="5">
    <location>
        <begin position="132"/>
        <end position="152"/>
    </location>
</feature>
<organism evidence="7 8">
    <name type="scientific">Corynebacterium phocae</name>
    <dbReference type="NCBI Taxonomy" id="161895"/>
    <lineage>
        <taxon>Bacteria</taxon>
        <taxon>Bacillati</taxon>
        <taxon>Actinomycetota</taxon>
        <taxon>Actinomycetes</taxon>
        <taxon>Mycobacteriales</taxon>
        <taxon>Corynebacteriaceae</taxon>
        <taxon>Corynebacterium</taxon>
    </lineage>
</organism>
<evidence type="ECO:0000256" key="4">
    <source>
        <dbReference type="ARBA" id="ARBA00023136"/>
    </source>
</evidence>
<feature type="transmembrane region" description="Helical" evidence="5">
    <location>
        <begin position="164"/>
        <end position="184"/>
    </location>
</feature>
<evidence type="ECO:0000256" key="5">
    <source>
        <dbReference type="SAM" id="Phobius"/>
    </source>
</evidence>
<dbReference type="Pfam" id="PF12698">
    <property type="entry name" value="ABC2_membrane_3"/>
    <property type="match status" value="1"/>
</dbReference>
<dbReference type="OrthoDB" id="3745966at2"/>
<dbReference type="Proteomes" id="UP000185491">
    <property type="component" value="Chromosome"/>
</dbReference>
<evidence type="ECO:0000313" key="7">
    <source>
        <dbReference type="EMBL" id="APT93152.1"/>
    </source>
</evidence>
<protein>
    <recommendedName>
        <fullName evidence="6">ABC-2 type transporter transmembrane domain-containing protein</fullName>
    </recommendedName>
</protein>
<name>A0A1L7D5E1_9CORY</name>
<reference evidence="7 8" key="1">
    <citation type="submission" date="2014-08" db="EMBL/GenBank/DDBJ databases">
        <title>Complete genome sequence of Corynebacterium phocae M408/89/1(T)(=DSM 44612(T)), isolated from the common seal (Phoca vitulina).</title>
        <authorList>
            <person name="Ruckert C."/>
            <person name="Albersmeier A."/>
            <person name="Winkler A."/>
            <person name="Kalinowski J."/>
        </authorList>
    </citation>
    <scope>NUCLEOTIDE SEQUENCE [LARGE SCALE GENOMIC DNA]</scope>
    <source>
        <strain evidence="7 8">M408/89/1</strain>
    </source>
</reference>
<dbReference type="STRING" id="161895.CPHO_09915"/>
<dbReference type="AlphaFoldDB" id="A0A1L7D5E1"/>
<feature type="transmembrane region" description="Helical" evidence="5">
    <location>
        <begin position="218"/>
        <end position="240"/>
    </location>
</feature>
<keyword evidence="8" id="KW-1185">Reference proteome</keyword>
<evidence type="ECO:0000256" key="2">
    <source>
        <dbReference type="ARBA" id="ARBA00022692"/>
    </source>
</evidence>
<dbReference type="EMBL" id="CP009249">
    <property type="protein sequence ID" value="APT93152.1"/>
    <property type="molecule type" value="Genomic_DNA"/>
</dbReference>
<keyword evidence="2 5" id="KW-0812">Transmembrane</keyword>
<feature type="transmembrane region" description="Helical" evidence="5">
    <location>
        <begin position="101"/>
        <end position="126"/>
    </location>
</feature>
<evidence type="ECO:0000259" key="6">
    <source>
        <dbReference type="Pfam" id="PF12698"/>
    </source>
</evidence>
<dbReference type="InterPro" id="IPR013525">
    <property type="entry name" value="ABC2_TM"/>
</dbReference>
<proteinExistence type="predicted"/>
<comment type="subcellular location">
    <subcellularLocation>
        <location evidence="1">Membrane</location>
        <topology evidence="1">Multi-pass membrane protein</topology>
    </subcellularLocation>
</comment>
<dbReference type="GO" id="GO:0140359">
    <property type="term" value="F:ABC-type transporter activity"/>
    <property type="evidence" value="ECO:0007669"/>
    <property type="project" value="InterPro"/>
</dbReference>
<dbReference type="InterPro" id="IPR051784">
    <property type="entry name" value="Nod_factor_ABC_transporter"/>
</dbReference>
<accession>A0A1L7D5E1</accession>
<gene>
    <name evidence="7" type="ORF">CPHO_09915</name>
</gene>
<keyword evidence="4 5" id="KW-0472">Membrane</keyword>
<dbReference type="KEGG" id="cpho:CPHO_09915"/>
<keyword evidence="3 5" id="KW-1133">Transmembrane helix</keyword>
<sequence length="243" mass="25896">MTDALRVLSGHLKIVVLETFRDLMALAGNVVIPLLCFVFFVLPNSQVTEDAHLAAESTLQLVVMISMSTCLFGFSTSIAQDRQTGFANYLRTLPYGLFPRYIAHIVTVSLMMVVGIALLLGCALVTTEFELTRHLVAATGGLVASTVMFGLLGSLMGRILTTKSVVTVAQLLFLTLAFAGGILVSPSHMPERLNDLSLLLPSRAARDLIVDLGLGNDLATATLIGFGAWTAAFAVANLVAGRR</sequence>
<dbReference type="PANTHER" id="PTHR43229">
    <property type="entry name" value="NODULATION PROTEIN J"/>
    <property type="match status" value="1"/>
</dbReference>
<dbReference type="GO" id="GO:0016020">
    <property type="term" value="C:membrane"/>
    <property type="evidence" value="ECO:0007669"/>
    <property type="project" value="UniProtKB-SubCell"/>
</dbReference>
<dbReference type="RefSeq" id="WP_075735405.1">
    <property type="nucleotide sequence ID" value="NZ_CP009249.1"/>
</dbReference>
<evidence type="ECO:0000256" key="3">
    <source>
        <dbReference type="ARBA" id="ARBA00022989"/>
    </source>
</evidence>
<feature type="transmembrane region" description="Helical" evidence="5">
    <location>
        <begin position="23"/>
        <end position="42"/>
    </location>
</feature>
<dbReference type="PANTHER" id="PTHR43229:SF2">
    <property type="entry name" value="NODULATION PROTEIN J"/>
    <property type="match status" value="1"/>
</dbReference>